<feature type="transmembrane region" description="Helical" evidence="1">
    <location>
        <begin position="109"/>
        <end position="130"/>
    </location>
</feature>
<reference evidence="2" key="1">
    <citation type="submission" date="2020-09" db="EMBL/GenBank/DDBJ databases">
        <title>Distribution of Beta-Lactamase Producing Gram-Negative Bacterial Isolates in Isabela River of Santo Domingo, Dominican Republic.</title>
        <authorList>
            <person name="Calderon V."/>
            <person name="Bonnelly R."/>
            <person name="Del Rosario C."/>
            <person name="Duarte A."/>
            <person name="Barauna R."/>
            <person name="Juca Ramos R.T."/>
            <person name="Perdomo O.P."/>
            <person name="Rodriguez De Francisco L.E."/>
            <person name="Franco De Los Santos E.F."/>
        </authorList>
    </citation>
    <scope>NUCLEOTIDE SEQUENCE</scope>
    <source>
        <strain evidence="2">INTEC_BI15</strain>
    </source>
</reference>
<evidence type="ECO:0000313" key="3">
    <source>
        <dbReference type="Proteomes" id="UP000655940"/>
    </source>
</evidence>
<evidence type="ECO:0000256" key="1">
    <source>
        <dbReference type="SAM" id="Phobius"/>
    </source>
</evidence>
<gene>
    <name evidence="2" type="ORF">IHV20_09545</name>
</gene>
<dbReference type="EMBL" id="JACZEI010000007">
    <property type="protein sequence ID" value="MBE0330392.1"/>
    <property type="molecule type" value="Genomic_DNA"/>
</dbReference>
<organism evidence="2 3">
    <name type="scientific">Acinetobacter baumannii</name>
    <dbReference type="NCBI Taxonomy" id="470"/>
    <lineage>
        <taxon>Bacteria</taxon>
        <taxon>Pseudomonadati</taxon>
        <taxon>Pseudomonadota</taxon>
        <taxon>Gammaproteobacteria</taxon>
        <taxon>Moraxellales</taxon>
        <taxon>Moraxellaceae</taxon>
        <taxon>Acinetobacter</taxon>
        <taxon>Acinetobacter calcoaceticus/baumannii complex</taxon>
    </lineage>
</organism>
<name>A0AAP1W754_ACIBA</name>
<protein>
    <submittedName>
        <fullName evidence="2">Uncharacterized protein</fullName>
    </submittedName>
</protein>
<dbReference type="RefSeq" id="WP_190596341.1">
    <property type="nucleotide sequence ID" value="NZ_JACXKJ010000007.1"/>
</dbReference>
<evidence type="ECO:0000313" key="2">
    <source>
        <dbReference type="EMBL" id="MBE0330392.1"/>
    </source>
</evidence>
<keyword evidence="1" id="KW-1133">Transmembrane helix</keyword>
<accession>A0AAP1W754</accession>
<dbReference type="Proteomes" id="UP000655940">
    <property type="component" value="Unassembled WGS sequence"/>
</dbReference>
<keyword evidence="1" id="KW-0472">Membrane</keyword>
<feature type="transmembrane region" description="Helical" evidence="1">
    <location>
        <begin position="241"/>
        <end position="262"/>
    </location>
</feature>
<feature type="transmembrane region" description="Helical" evidence="1">
    <location>
        <begin position="142"/>
        <end position="162"/>
    </location>
</feature>
<dbReference type="AlphaFoldDB" id="A0AAP1W754"/>
<feature type="transmembrane region" description="Helical" evidence="1">
    <location>
        <begin position="206"/>
        <end position="229"/>
    </location>
</feature>
<proteinExistence type="predicted"/>
<comment type="caution">
    <text evidence="2">The sequence shown here is derived from an EMBL/GenBank/DDBJ whole genome shotgun (WGS) entry which is preliminary data.</text>
</comment>
<feature type="transmembrane region" description="Helical" evidence="1">
    <location>
        <begin position="169"/>
        <end position="190"/>
    </location>
</feature>
<sequence length="266" mass="30547">MQEQLSPNNPENEKNALKTWLCEVSLFDGKCCYKSKVSELRARLVTCIDISQSNSKDILKKFDERLWKKDGNIYEINSEELISLQDDVSRLNVNNIHDERKRFDLKKEIFVFTVNQSTLLALYAIVIIFVKMIWKGYGNVDFIIPGFSFGYLLAISLVLYVIDSSTKKLLIGLNGIVFFVLISCYLYSLYHQEEIIYLSFSDTVSLFFLILINLAMFGFYLFSSIYSITSFTNKNNKIPRIVLVLAVVAVYGILIAVTLQNISIKI</sequence>
<keyword evidence="1" id="KW-0812">Transmembrane</keyword>